<evidence type="ECO:0000313" key="3">
    <source>
        <dbReference type="Proteomes" id="UP001596157"/>
    </source>
</evidence>
<sequence>MLAGFVFTGIIILFGRSGRANTRTLGVFCAAFVVLAFDSYLFSLISACGRASCPATWRWAWRVG</sequence>
<reference evidence="3" key="1">
    <citation type="journal article" date="2019" name="Int. J. Syst. Evol. Microbiol.">
        <title>The Global Catalogue of Microorganisms (GCM) 10K type strain sequencing project: providing services to taxonomists for standard genome sequencing and annotation.</title>
        <authorList>
            <consortium name="The Broad Institute Genomics Platform"/>
            <consortium name="The Broad Institute Genome Sequencing Center for Infectious Disease"/>
            <person name="Wu L."/>
            <person name="Ma J."/>
        </authorList>
    </citation>
    <scope>NUCLEOTIDE SEQUENCE [LARGE SCALE GENOMIC DNA]</scope>
    <source>
        <strain evidence="3">CCUG 59778</strain>
    </source>
</reference>
<feature type="transmembrane region" description="Helical" evidence="1">
    <location>
        <begin position="30"/>
        <end position="49"/>
    </location>
</feature>
<protein>
    <submittedName>
        <fullName evidence="2">Uncharacterized protein</fullName>
    </submittedName>
</protein>
<evidence type="ECO:0000313" key="2">
    <source>
        <dbReference type="EMBL" id="MFC5288828.1"/>
    </source>
</evidence>
<dbReference type="EMBL" id="JBHSKF010000007">
    <property type="protein sequence ID" value="MFC5288828.1"/>
    <property type="molecule type" value="Genomic_DNA"/>
</dbReference>
<keyword evidence="1" id="KW-1133">Transmembrane helix</keyword>
<keyword evidence="3" id="KW-1185">Reference proteome</keyword>
<proteinExistence type="predicted"/>
<keyword evidence="1" id="KW-0472">Membrane</keyword>
<keyword evidence="1" id="KW-0812">Transmembrane</keyword>
<organism evidence="2 3">
    <name type="scientific">Actinokineospora guangxiensis</name>
    <dbReference type="NCBI Taxonomy" id="1490288"/>
    <lineage>
        <taxon>Bacteria</taxon>
        <taxon>Bacillati</taxon>
        <taxon>Actinomycetota</taxon>
        <taxon>Actinomycetes</taxon>
        <taxon>Pseudonocardiales</taxon>
        <taxon>Pseudonocardiaceae</taxon>
        <taxon>Actinokineospora</taxon>
    </lineage>
</organism>
<comment type="caution">
    <text evidence="2">The sequence shown here is derived from an EMBL/GenBank/DDBJ whole genome shotgun (WGS) entry which is preliminary data.</text>
</comment>
<name>A0ABW0ER56_9PSEU</name>
<dbReference type="Proteomes" id="UP001596157">
    <property type="component" value="Unassembled WGS sequence"/>
</dbReference>
<gene>
    <name evidence="2" type="ORF">ACFPM7_17365</name>
</gene>
<accession>A0ABW0ER56</accession>
<evidence type="ECO:0000256" key="1">
    <source>
        <dbReference type="SAM" id="Phobius"/>
    </source>
</evidence>
<dbReference type="RefSeq" id="WP_378248666.1">
    <property type="nucleotide sequence ID" value="NZ_JBHSKF010000007.1"/>
</dbReference>